<evidence type="ECO:0000313" key="3">
    <source>
        <dbReference type="Proteomes" id="UP001633002"/>
    </source>
</evidence>
<feature type="compositionally biased region" description="Polar residues" evidence="1">
    <location>
        <begin position="137"/>
        <end position="149"/>
    </location>
</feature>
<proteinExistence type="predicted"/>
<accession>A0ABD3H0Q9</accession>
<gene>
    <name evidence="2" type="ORF">R1sor_002029</name>
</gene>
<protein>
    <submittedName>
        <fullName evidence="2">Uncharacterized protein</fullName>
    </submittedName>
</protein>
<organism evidence="2 3">
    <name type="scientific">Riccia sorocarpa</name>
    <dbReference type="NCBI Taxonomy" id="122646"/>
    <lineage>
        <taxon>Eukaryota</taxon>
        <taxon>Viridiplantae</taxon>
        <taxon>Streptophyta</taxon>
        <taxon>Embryophyta</taxon>
        <taxon>Marchantiophyta</taxon>
        <taxon>Marchantiopsida</taxon>
        <taxon>Marchantiidae</taxon>
        <taxon>Marchantiales</taxon>
        <taxon>Ricciaceae</taxon>
        <taxon>Riccia</taxon>
    </lineage>
</organism>
<evidence type="ECO:0000313" key="2">
    <source>
        <dbReference type="EMBL" id="KAL3684007.1"/>
    </source>
</evidence>
<sequence>MAAMASHSPTLVPVWCCSTGDIHALNGVASNVQAINAQQGVQTNAVEPQFIQLAGVTCQWDEYKQGYDPITLTAPARMQHQNGEYQGPIQLGFRGAHAPDTTLGQPPPQIGESRGLEWDMAGHGGFSGYSLQFQSGVNQANAPGSSSSRPLAPEDFGQQSQRSPNGIVVT</sequence>
<feature type="region of interest" description="Disordered" evidence="1">
    <location>
        <begin position="137"/>
        <end position="170"/>
    </location>
</feature>
<comment type="caution">
    <text evidence="2">The sequence shown here is derived from an EMBL/GenBank/DDBJ whole genome shotgun (WGS) entry which is preliminary data.</text>
</comment>
<dbReference type="AlphaFoldDB" id="A0ABD3H0Q9"/>
<dbReference type="EMBL" id="JBJQOH010000006">
    <property type="protein sequence ID" value="KAL3684007.1"/>
    <property type="molecule type" value="Genomic_DNA"/>
</dbReference>
<name>A0ABD3H0Q9_9MARC</name>
<reference evidence="2 3" key="1">
    <citation type="submission" date="2024-09" db="EMBL/GenBank/DDBJ databases">
        <title>Chromosome-scale assembly of Riccia sorocarpa.</title>
        <authorList>
            <person name="Paukszto L."/>
        </authorList>
    </citation>
    <scope>NUCLEOTIDE SEQUENCE [LARGE SCALE GENOMIC DNA]</scope>
    <source>
        <strain evidence="2">LP-2024</strain>
        <tissue evidence="2">Aerial parts of the thallus</tissue>
    </source>
</reference>
<evidence type="ECO:0000256" key="1">
    <source>
        <dbReference type="SAM" id="MobiDB-lite"/>
    </source>
</evidence>
<dbReference type="Proteomes" id="UP001633002">
    <property type="component" value="Unassembled WGS sequence"/>
</dbReference>
<keyword evidence="3" id="KW-1185">Reference proteome</keyword>